<dbReference type="InterPro" id="IPR014014">
    <property type="entry name" value="RNA_helicase_DEAD_Q_motif"/>
</dbReference>
<dbReference type="PANTHER" id="PTHR24031">
    <property type="entry name" value="RNA HELICASE"/>
    <property type="match status" value="1"/>
</dbReference>
<comment type="caution">
    <text evidence="13">The sequence shown here is derived from an EMBL/GenBank/DDBJ whole genome shotgun (WGS) entry which is preliminary data.</text>
</comment>
<feature type="domain" description="Helicase C-terminal" evidence="11">
    <location>
        <begin position="364"/>
        <end position="518"/>
    </location>
</feature>
<evidence type="ECO:0000256" key="5">
    <source>
        <dbReference type="ARBA" id="ARBA00022884"/>
    </source>
</evidence>
<dbReference type="Pfam" id="PF00271">
    <property type="entry name" value="Helicase_C"/>
    <property type="match status" value="1"/>
</dbReference>
<proteinExistence type="inferred from homology"/>
<evidence type="ECO:0000256" key="4">
    <source>
        <dbReference type="ARBA" id="ARBA00022840"/>
    </source>
</evidence>
<evidence type="ECO:0000259" key="12">
    <source>
        <dbReference type="PROSITE" id="PS51195"/>
    </source>
</evidence>
<dbReference type="EMBL" id="JAUUTY010000003">
    <property type="protein sequence ID" value="KAK1665705.1"/>
    <property type="molecule type" value="Genomic_DNA"/>
</dbReference>
<dbReference type="InterPro" id="IPR011545">
    <property type="entry name" value="DEAD/DEAH_box_helicase_dom"/>
</dbReference>
<evidence type="ECO:0000313" key="13">
    <source>
        <dbReference type="EMBL" id="KAK1665705.1"/>
    </source>
</evidence>
<feature type="short sequence motif" description="Q motif" evidence="6">
    <location>
        <begin position="120"/>
        <end position="148"/>
    </location>
</feature>
<dbReference type="PROSITE" id="PS51192">
    <property type="entry name" value="HELICASE_ATP_BIND_1"/>
    <property type="match status" value="1"/>
</dbReference>
<keyword evidence="3 7" id="KW-0347">Helicase</keyword>
<accession>A0AAD8SXI3</accession>
<dbReference type="AlphaFoldDB" id="A0AAD8SXI3"/>
<feature type="region of interest" description="Disordered" evidence="9">
    <location>
        <begin position="82"/>
        <end position="107"/>
    </location>
</feature>
<evidence type="ECO:0000259" key="11">
    <source>
        <dbReference type="PROSITE" id="PS51194"/>
    </source>
</evidence>
<sequence length="588" mass="64309">MAGGDILLRAHGGLPVLARASPCHLRLRVTASVRRIAAPLAAAKVDIADVVSQLRSGSAADPKRQRRVAEDGLGYPRVVAGRRRGVREEEGEGEGEPLGFDAEKSGGQAGGVDGSYLSETRFDQCDISPFSLKGVKDAGYGRMTQVQEATLPVILQGKDVLAKAKTGTGKTVAFLLPAIEVLSTLSTSQRTQLRSSINCLVMCPTRELANQVAVEAKKLLKYHRSLGVQVVIGGTRITQEQRNLQANPCQILVATPGRLKDHLENTPGFSTRLKGVKVLVLDEADRLLDMGFRRDIEKIMAATPKDRQTLLFSATVPEEVRQICHVAMKKDYKFINTVKEGDEETHSQVSQMFMVAPLDLQFSILYDVLKKHVAEDADYKVIIFCTTAMVTKLVAEVLSQLKLNIREIHSRKSQSARTKVSDEFRRSKGVILVSSDVSARGVDYPDVTLVIQVGIPAGREQYIHRIGRTGRKGKEGQGLLLLAPWESHFLTSVKDLSVSEAVTPSVDSSIQTEVKGALRRVEMKTKESAYQAWLGYYNSNKTIGGNKSRLVTLGEEFSRSMGLAVPPAIPKLILRKMGLSKVPGFRST</sequence>
<dbReference type="SMART" id="SM00490">
    <property type="entry name" value="HELICc"/>
    <property type="match status" value="1"/>
</dbReference>
<keyword evidence="4 7" id="KW-0067">ATP-binding</keyword>
<dbReference type="Gene3D" id="3.40.50.300">
    <property type="entry name" value="P-loop containing nucleotide triphosphate hydrolases"/>
    <property type="match status" value="2"/>
</dbReference>
<name>A0AAD8SXI3_LOLMU</name>
<dbReference type="GO" id="GO:0003723">
    <property type="term" value="F:RNA binding"/>
    <property type="evidence" value="ECO:0007669"/>
    <property type="project" value="UniProtKB-UniRule"/>
</dbReference>
<dbReference type="Proteomes" id="UP001231189">
    <property type="component" value="Unassembled WGS sequence"/>
</dbReference>
<evidence type="ECO:0000256" key="9">
    <source>
        <dbReference type="SAM" id="MobiDB-lite"/>
    </source>
</evidence>
<comment type="similarity">
    <text evidence="7">Belongs to the DEAD box helicase family.</text>
</comment>
<comment type="catalytic activity">
    <reaction evidence="8">
        <text>ATP + H2O = ADP + phosphate + H(+)</text>
        <dbReference type="Rhea" id="RHEA:13065"/>
        <dbReference type="ChEBI" id="CHEBI:15377"/>
        <dbReference type="ChEBI" id="CHEBI:15378"/>
        <dbReference type="ChEBI" id="CHEBI:30616"/>
        <dbReference type="ChEBI" id="CHEBI:43474"/>
        <dbReference type="ChEBI" id="CHEBI:456216"/>
        <dbReference type="EC" id="3.6.4.13"/>
    </reaction>
</comment>
<feature type="domain" description="DEAD-box RNA helicase Q" evidence="12">
    <location>
        <begin position="120"/>
        <end position="148"/>
    </location>
</feature>
<evidence type="ECO:0000256" key="2">
    <source>
        <dbReference type="ARBA" id="ARBA00022801"/>
    </source>
</evidence>
<gene>
    <name evidence="13" type="ORF">QYE76_053864</name>
</gene>
<protein>
    <recommendedName>
        <fullName evidence="8">ATP-dependent RNA helicase</fullName>
        <ecNumber evidence="8">3.6.4.13</ecNumber>
    </recommendedName>
</protein>
<dbReference type="GO" id="GO:0005524">
    <property type="term" value="F:ATP binding"/>
    <property type="evidence" value="ECO:0007669"/>
    <property type="project" value="UniProtKB-UniRule"/>
</dbReference>
<feature type="domain" description="Helicase ATP-binding" evidence="10">
    <location>
        <begin position="151"/>
        <end position="334"/>
    </location>
</feature>
<organism evidence="13 14">
    <name type="scientific">Lolium multiflorum</name>
    <name type="common">Italian ryegrass</name>
    <name type="synonym">Lolium perenne subsp. multiflorum</name>
    <dbReference type="NCBI Taxonomy" id="4521"/>
    <lineage>
        <taxon>Eukaryota</taxon>
        <taxon>Viridiplantae</taxon>
        <taxon>Streptophyta</taxon>
        <taxon>Embryophyta</taxon>
        <taxon>Tracheophyta</taxon>
        <taxon>Spermatophyta</taxon>
        <taxon>Magnoliopsida</taxon>
        <taxon>Liliopsida</taxon>
        <taxon>Poales</taxon>
        <taxon>Poaceae</taxon>
        <taxon>BOP clade</taxon>
        <taxon>Pooideae</taxon>
        <taxon>Poodae</taxon>
        <taxon>Poeae</taxon>
        <taxon>Poeae Chloroplast Group 2 (Poeae type)</taxon>
        <taxon>Loliodinae</taxon>
        <taxon>Loliinae</taxon>
        <taxon>Lolium</taxon>
    </lineage>
</organism>
<dbReference type="CDD" id="cd18787">
    <property type="entry name" value="SF2_C_DEAD"/>
    <property type="match status" value="1"/>
</dbReference>
<comment type="function">
    <text evidence="8">RNA helicase.</text>
</comment>
<keyword evidence="5 8" id="KW-0694">RNA-binding</keyword>
<dbReference type="SUPFAM" id="SSF52540">
    <property type="entry name" value="P-loop containing nucleoside triphosphate hydrolases"/>
    <property type="match status" value="1"/>
</dbReference>
<reference evidence="13" key="1">
    <citation type="submission" date="2023-07" db="EMBL/GenBank/DDBJ databases">
        <title>A chromosome-level genome assembly of Lolium multiflorum.</title>
        <authorList>
            <person name="Chen Y."/>
            <person name="Copetti D."/>
            <person name="Kolliker R."/>
            <person name="Studer B."/>
        </authorList>
    </citation>
    <scope>NUCLEOTIDE SEQUENCE</scope>
    <source>
        <strain evidence="13">02402/16</strain>
        <tissue evidence="13">Leaf</tissue>
    </source>
</reference>
<dbReference type="InterPro" id="IPR014001">
    <property type="entry name" value="Helicase_ATP-bd"/>
</dbReference>
<evidence type="ECO:0000256" key="6">
    <source>
        <dbReference type="PROSITE-ProRule" id="PRU00552"/>
    </source>
</evidence>
<dbReference type="GO" id="GO:0016787">
    <property type="term" value="F:hydrolase activity"/>
    <property type="evidence" value="ECO:0007669"/>
    <property type="project" value="UniProtKB-KW"/>
</dbReference>
<evidence type="ECO:0000259" key="10">
    <source>
        <dbReference type="PROSITE" id="PS51192"/>
    </source>
</evidence>
<evidence type="ECO:0000256" key="8">
    <source>
        <dbReference type="RuleBase" id="RU365068"/>
    </source>
</evidence>
<dbReference type="InterPro" id="IPR001650">
    <property type="entry name" value="Helicase_C-like"/>
</dbReference>
<dbReference type="Pfam" id="PF00270">
    <property type="entry name" value="DEAD"/>
    <property type="match status" value="1"/>
</dbReference>
<dbReference type="SMART" id="SM00487">
    <property type="entry name" value="DEXDc"/>
    <property type="match status" value="1"/>
</dbReference>
<dbReference type="PROSITE" id="PS51195">
    <property type="entry name" value="Q_MOTIF"/>
    <property type="match status" value="1"/>
</dbReference>
<dbReference type="GO" id="GO:0003724">
    <property type="term" value="F:RNA helicase activity"/>
    <property type="evidence" value="ECO:0007669"/>
    <property type="project" value="UniProtKB-EC"/>
</dbReference>
<dbReference type="PROSITE" id="PS51194">
    <property type="entry name" value="HELICASE_CTER"/>
    <property type="match status" value="1"/>
</dbReference>
<dbReference type="EC" id="3.6.4.13" evidence="8"/>
<dbReference type="InterPro" id="IPR000629">
    <property type="entry name" value="RNA-helicase_DEAD-box_CS"/>
</dbReference>
<keyword evidence="14" id="KW-1185">Reference proteome</keyword>
<evidence type="ECO:0000256" key="7">
    <source>
        <dbReference type="RuleBase" id="RU000492"/>
    </source>
</evidence>
<dbReference type="InterPro" id="IPR027417">
    <property type="entry name" value="P-loop_NTPase"/>
</dbReference>
<keyword evidence="1 7" id="KW-0547">Nucleotide-binding</keyword>
<comment type="domain">
    <text evidence="8">The Q motif is unique to and characteristic of the DEAD box family of RNA helicases and controls ATP binding and hydrolysis.</text>
</comment>
<evidence type="ECO:0000313" key="14">
    <source>
        <dbReference type="Proteomes" id="UP001231189"/>
    </source>
</evidence>
<evidence type="ECO:0000256" key="3">
    <source>
        <dbReference type="ARBA" id="ARBA00022806"/>
    </source>
</evidence>
<evidence type="ECO:0000256" key="1">
    <source>
        <dbReference type="ARBA" id="ARBA00022741"/>
    </source>
</evidence>
<dbReference type="PROSITE" id="PS00039">
    <property type="entry name" value="DEAD_ATP_HELICASE"/>
    <property type="match status" value="1"/>
</dbReference>
<keyword evidence="2 7" id="KW-0378">Hydrolase</keyword>
<dbReference type="CDD" id="cd17964">
    <property type="entry name" value="DEADc_MSS116"/>
    <property type="match status" value="1"/>
</dbReference>